<name>A0A382Q536_9ZZZZ</name>
<dbReference type="GO" id="GO:0051539">
    <property type="term" value="F:4 iron, 4 sulfur cluster binding"/>
    <property type="evidence" value="ECO:0007669"/>
    <property type="project" value="UniProtKB-KW"/>
</dbReference>
<dbReference type="InterPro" id="IPR013542">
    <property type="entry name" value="QueG_DUF1730"/>
</dbReference>
<feature type="non-terminal residue" evidence="4">
    <location>
        <position position="199"/>
    </location>
</feature>
<evidence type="ECO:0000256" key="2">
    <source>
        <dbReference type="ARBA" id="ARBA00023002"/>
    </source>
</evidence>
<keyword evidence="1" id="KW-0408">Iron</keyword>
<keyword evidence="1" id="KW-0004">4Fe-4S</keyword>
<dbReference type="PROSITE" id="PS00198">
    <property type="entry name" value="4FE4S_FER_1"/>
    <property type="match status" value="1"/>
</dbReference>
<feature type="domain" description="DUF1730" evidence="3">
    <location>
        <begin position="59"/>
        <end position="131"/>
    </location>
</feature>
<protein>
    <recommendedName>
        <fullName evidence="3">DUF1730 domain-containing protein</fullName>
    </recommendedName>
</protein>
<proteinExistence type="predicted"/>
<evidence type="ECO:0000259" key="3">
    <source>
        <dbReference type="Pfam" id="PF08331"/>
    </source>
</evidence>
<dbReference type="GO" id="GO:0008616">
    <property type="term" value="P:tRNA queuosine(34) biosynthetic process"/>
    <property type="evidence" value="ECO:0007669"/>
    <property type="project" value="InterPro"/>
</dbReference>
<sequence>MTLNDAVKQYALSKGFDIVGFTGPEDFTKDELAALKRVRDGHMDGYSWYTEARVQKMNRPNELLEGARSVISLATSYLGDDPDPAKGMKGRVARYSWGDDYHNVLKGRLQEFCNGLPAIVGRSVRHRIFVDDGPMNDRAAARRSGVGWFGKNTNILTPSHGSWVLLGQVVTDLDLEPDDPLKKTCGSCVRCFDDCPTGA</sequence>
<dbReference type="PANTHER" id="PTHR30002">
    <property type="entry name" value="EPOXYQUEUOSINE REDUCTASE"/>
    <property type="match status" value="1"/>
</dbReference>
<dbReference type="GO" id="GO:0052693">
    <property type="term" value="F:epoxyqueuosine reductase activity"/>
    <property type="evidence" value="ECO:0007669"/>
    <property type="project" value="TreeGrafter"/>
</dbReference>
<organism evidence="4">
    <name type="scientific">marine metagenome</name>
    <dbReference type="NCBI Taxonomy" id="408172"/>
    <lineage>
        <taxon>unclassified sequences</taxon>
        <taxon>metagenomes</taxon>
        <taxon>ecological metagenomes</taxon>
    </lineage>
</organism>
<accession>A0A382Q536</accession>
<reference evidence="4" key="1">
    <citation type="submission" date="2018-05" db="EMBL/GenBank/DDBJ databases">
        <authorList>
            <person name="Lanie J.A."/>
            <person name="Ng W.-L."/>
            <person name="Kazmierczak K.M."/>
            <person name="Andrzejewski T.M."/>
            <person name="Davidsen T.M."/>
            <person name="Wayne K.J."/>
            <person name="Tettelin H."/>
            <person name="Glass J.I."/>
            <person name="Rusch D."/>
            <person name="Podicherti R."/>
            <person name="Tsui H.-C.T."/>
            <person name="Winkler M.E."/>
        </authorList>
    </citation>
    <scope>NUCLEOTIDE SEQUENCE</scope>
</reference>
<keyword evidence="2" id="KW-0560">Oxidoreductase</keyword>
<dbReference type="InterPro" id="IPR004453">
    <property type="entry name" value="QueG"/>
</dbReference>
<dbReference type="InterPro" id="IPR017900">
    <property type="entry name" value="4Fe4S_Fe_S_CS"/>
</dbReference>
<keyword evidence="1" id="KW-0411">Iron-sulfur</keyword>
<evidence type="ECO:0000256" key="1">
    <source>
        <dbReference type="ARBA" id="ARBA00022485"/>
    </source>
</evidence>
<evidence type="ECO:0000313" key="4">
    <source>
        <dbReference type="EMBL" id="SVC80704.1"/>
    </source>
</evidence>
<dbReference type="AlphaFoldDB" id="A0A382Q536"/>
<dbReference type="PANTHER" id="PTHR30002:SF4">
    <property type="entry name" value="EPOXYQUEUOSINE REDUCTASE"/>
    <property type="match status" value="1"/>
</dbReference>
<gene>
    <name evidence="4" type="ORF">METZ01_LOCUS333558</name>
</gene>
<keyword evidence="1" id="KW-0479">Metal-binding</keyword>
<dbReference type="EMBL" id="UINC01112051">
    <property type="protein sequence ID" value="SVC80704.1"/>
    <property type="molecule type" value="Genomic_DNA"/>
</dbReference>
<dbReference type="Pfam" id="PF08331">
    <property type="entry name" value="QueG_DUF1730"/>
    <property type="match status" value="1"/>
</dbReference>